<dbReference type="InterPro" id="IPR000626">
    <property type="entry name" value="Ubiquitin-like_dom"/>
</dbReference>
<keyword evidence="2 3" id="KW-0040">ANK repeat</keyword>
<sequence length="359" mass="39297">MEDDESLDFPTDRDLQLVMLGFVGTSEEQVDDMEAAISEDCVPEVEKCLQLPLDPNAGRFLSNSTRNVEIMQLLLEAEADPNGTATDEHWPPLCQAALQHELETVRCLLKAGACLEKSGLLGTPLCLAALAGDSEVLRFLLEARASIEAQTNAGATPLLLVTEGLRPKVSLNVASILVEAGAIVDSRDQLGRTPLWIASRRGHMKVVCLLLKAGARPSMRDMFGKTPFDAARGRKHVRRLLSNAKWSRAPHVKASSRPLEMVLPKCGALCPDAPGVNDKGDYRLNRPLLGFQFAGVLPASVRMLRVWKASGEELVAISGKELKTVRALKKQLQGYCGLPRFRQRLLLDGRNMEDDESLD</sequence>
<comment type="caution">
    <text evidence="5">The sequence shown here is derived from an EMBL/GenBank/DDBJ whole genome shotgun (WGS) entry which is preliminary data.</text>
</comment>
<dbReference type="EMBL" id="LSRX01005071">
    <property type="protein sequence ID" value="OLP73637.1"/>
    <property type="molecule type" value="Genomic_DNA"/>
</dbReference>
<dbReference type="PROSITE" id="PS50088">
    <property type="entry name" value="ANK_REPEAT"/>
    <property type="match status" value="2"/>
</dbReference>
<reference evidence="5 6" key="1">
    <citation type="submission" date="2016-02" db="EMBL/GenBank/DDBJ databases">
        <title>Genome analysis of coral dinoflagellate symbionts highlights evolutionary adaptations to a symbiotic lifestyle.</title>
        <authorList>
            <person name="Aranda M."/>
            <person name="Li Y."/>
            <person name="Liew Y.J."/>
            <person name="Baumgarten S."/>
            <person name="Simakov O."/>
            <person name="Wilson M."/>
            <person name="Piel J."/>
            <person name="Ashoor H."/>
            <person name="Bougouffa S."/>
            <person name="Bajic V.B."/>
            <person name="Ryu T."/>
            <person name="Ravasi T."/>
            <person name="Bayer T."/>
            <person name="Micklem G."/>
            <person name="Kim H."/>
            <person name="Bhak J."/>
            <person name="Lajeunesse T.C."/>
            <person name="Voolstra C.R."/>
        </authorList>
    </citation>
    <scope>NUCLEOTIDE SEQUENCE [LARGE SCALE GENOMIC DNA]</scope>
    <source>
        <strain evidence="5 6">CCMP2467</strain>
    </source>
</reference>
<feature type="non-terminal residue" evidence="5">
    <location>
        <position position="359"/>
    </location>
</feature>
<evidence type="ECO:0000256" key="1">
    <source>
        <dbReference type="ARBA" id="ARBA00022737"/>
    </source>
</evidence>
<evidence type="ECO:0000313" key="6">
    <source>
        <dbReference type="Proteomes" id="UP000186817"/>
    </source>
</evidence>
<keyword evidence="6" id="KW-1185">Reference proteome</keyword>
<dbReference type="PROSITE" id="PS50053">
    <property type="entry name" value="UBIQUITIN_2"/>
    <property type="match status" value="1"/>
</dbReference>
<dbReference type="InterPro" id="IPR029071">
    <property type="entry name" value="Ubiquitin-like_domsf"/>
</dbReference>
<name>A0A1Q9BSJ9_SYMMI</name>
<dbReference type="InterPro" id="IPR036770">
    <property type="entry name" value="Ankyrin_rpt-contain_sf"/>
</dbReference>
<evidence type="ECO:0000256" key="3">
    <source>
        <dbReference type="PROSITE-ProRule" id="PRU00023"/>
    </source>
</evidence>
<dbReference type="CDD" id="cd17039">
    <property type="entry name" value="Ubl_ubiquitin_like"/>
    <property type="match status" value="1"/>
</dbReference>
<dbReference type="Gene3D" id="3.10.20.90">
    <property type="entry name" value="Phosphatidylinositol 3-kinase Catalytic Subunit, Chain A, domain 1"/>
    <property type="match status" value="1"/>
</dbReference>
<evidence type="ECO:0000259" key="4">
    <source>
        <dbReference type="PROSITE" id="PS50053"/>
    </source>
</evidence>
<dbReference type="GO" id="GO:0085020">
    <property type="term" value="P:protein K6-linked ubiquitination"/>
    <property type="evidence" value="ECO:0007669"/>
    <property type="project" value="TreeGrafter"/>
</dbReference>
<feature type="domain" description="Ubiquitin-like" evidence="4">
    <location>
        <begin position="297"/>
        <end position="359"/>
    </location>
</feature>
<proteinExistence type="predicted"/>
<gene>
    <name evidence="5" type="primary">ANK2</name>
    <name evidence="5" type="ORF">AK812_SmicGene47065</name>
</gene>
<evidence type="ECO:0000313" key="5">
    <source>
        <dbReference type="EMBL" id="OLP73637.1"/>
    </source>
</evidence>
<dbReference type="Pfam" id="PF00240">
    <property type="entry name" value="ubiquitin"/>
    <property type="match status" value="1"/>
</dbReference>
<feature type="repeat" description="ANK" evidence="3">
    <location>
        <begin position="190"/>
        <end position="222"/>
    </location>
</feature>
<dbReference type="GO" id="GO:0004842">
    <property type="term" value="F:ubiquitin-protein transferase activity"/>
    <property type="evidence" value="ECO:0007669"/>
    <property type="project" value="TreeGrafter"/>
</dbReference>
<protein>
    <submittedName>
        <fullName evidence="5">Ankyrin-2</fullName>
    </submittedName>
</protein>
<dbReference type="SUPFAM" id="SSF54236">
    <property type="entry name" value="Ubiquitin-like"/>
    <property type="match status" value="1"/>
</dbReference>
<dbReference type="PANTHER" id="PTHR24171:SF8">
    <property type="entry name" value="BRCA1-ASSOCIATED RING DOMAIN PROTEIN 1"/>
    <property type="match status" value="1"/>
</dbReference>
<feature type="repeat" description="ANK" evidence="3">
    <location>
        <begin position="123"/>
        <end position="152"/>
    </location>
</feature>
<dbReference type="PROSITE" id="PS50297">
    <property type="entry name" value="ANK_REP_REGION"/>
    <property type="match status" value="1"/>
</dbReference>
<dbReference type="InterPro" id="IPR002110">
    <property type="entry name" value="Ankyrin_rpt"/>
</dbReference>
<evidence type="ECO:0000256" key="2">
    <source>
        <dbReference type="ARBA" id="ARBA00023043"/>
    </source>
</evidence>
<dbReference type="Proteomes" id="UP000186817">
    <property type="component" value="Unassembled WGS sequence"/>
</dbReference>
<organism evidence="5 6">
    <name type="scientific">Symbiodinium microadriaticum</name>
    <name type="common">Dinoflagellate</name>
    <name type="synonym">Zooxanthella microadriatica</name>
    <dbReference type="NCBI Taxonomy" id="2951"/>
    <lineage>
        <taxon>Eukaryota</taxon>
        <taxon>Sar</taxon>
        <taxon>Alveolata</taxon>
        <taxon>Dinophyceae</taxon>
        <taxon>Suessiales</taxon>
        <taxon>Symbiodiniaceae</taxon>
        <taxon>Symbiodinium</taxon>
    </lineage>
</organism>
<dbReference type="PANTHER" id="PTHR24171">
    <property type="entry name" value="ANKYRIN REPEAT DOMAIN-CONTAINING PROTEIN 39-RELATED"/>
    <property type="match status" value="1"/>
</dbReference>
<dbReference type="Gene3D" id="1.25.40.20">
    <property type="entry name" value="Ankyrin repeat-containing domain"/>
    <property type="match status" value="2"/>
</dbReference>
<dbReference type="SUPFAM" id="SSF48403">
    <property type="entry name" value="Ankyrin repeat"/>
    <property type="match status" value="1"/>
</dbReference>
<dbReference type="OrthoDB" id="446568at2759"/>
<accession>A0A1Q9BSJ9</accession>
<dbReference type="Pfam" id="PF12796">
    <property type="entry name" value="Ank_2"/>
    <property type="match status" value="1"/>
</dbReference>
<dbReference type="AlphaFoldDB" id="A0A1Q9BSJ9"/>
<dbReference type="SMART" id="SM00248">
    <property type="entry name" value="ANK"/>
    <property type="match status" value="4"/>
</dbReference>
<keyword evidence="1" id="KW-0677">Repeat</keyword>